<dbReference type="VEuPathDB" id="TriTrypDB:ADEAN_000786200"/>
<proteinExistence type="predicted"/>
<sequence>MPPPSLEGPYSWPYVPPTPFYTPNQPIVMESPATPQKRRNEVHFMGEVPLPPRELLPDFILAAQDANDQQGELVNTQDSNRTTDYNKSNTVHSNGSHDAKLLSSTSSWSAASFMDQQRQWKFHYERFLTSLLQRGISLANDAYDVLPVIKEEVRNMKSDLQGRCGAWLLSLLELRCACLLSTVAQIVNRGGPNEKVAEECSGALRLCARTAVKVIHSIDHVLPSLETLQEQEHTSGVSIRMIQFILLSLQLRCLRHLSLVTMVCGAVYLEETLFTAYSVLELATSTTEQCVVRLSGSACQQWSADLQGEVLMVSLSVLELLLTQSPQHYSERRCQLMGMVVSLLKRWRDHTRECRFPNCAEEVVLRLRKEVPTDFHAILDHLQRQTVSVVRGEAGRREKSVFHGYTITQLWSAAGVDLHFTKTKCLLHTLITLKPFFPADGWQTEQ</sequence>
<accession>A0A7G2CMQ1</accession>
<evidence type="ECO:0000313" key="2">
    <source>
        <dbReference type="EMBL" id="CAD2220347.1"/>
    </source>
</evidence>
<keyword evidence="3" id="KW-1185">Reference proteome</keyword>
<evidence type="ECO:0000256" key="1">
    <source>
        <dbReference type="SAM" id="MobiDB-lite"/>
    </source>
</evidence>
<name>A0A7G2CMQ1_9TRYP</name>
<feature type="compositionally biased region" description="Polar residues" evidence="1">
    <location>
        <begin position="75"/>
        <end position="94"/>
    </location>
</feature>
<gene>
    <name evidence="2" type="ORF">ADEAN_000786200</name>
</gene>
<protein>
    <submittedName>
        <fullName evidence="2">Uncharacterized protein</fullName>
    </submittedName>
</protein>
<dbReference type="Proteomes" id="UP000515908">
    <property type="component" value="Chromosome 17"/>
</dbReference>
<evidence type="ECO:0000313" key="3">
    <source>
        <dbReference type="Proteomes" id="UP000515908"/>
    </source>
</evidence>
<reference evidence="2 3" key="1">
    <citation type="submission" date="2020-08" db="EMBL/GenBank/DDBJ databases">
        <authorList>
            <person name="Newling K."/>
            <person name="Davey J."/>
            <person name="Forrester S."/>
        </authorList>
    </citation>
    <scope>NUCLEOTIDE SEQUENCE [LARGE SCALE GENOMIC DNA]</scope>
    <source>
        <strain evidence="3">Crithidia deanei Carvalho (ATCC PRA-265)</strain>
    </source>
</reference>
<organism evidence="2 3">
    <name type="scientific">Angomonas deanei</name>
    <dbReference type="NCBI Taxonomy" id="59799"/>
    <lineage>
        <taxon>Eukaryota</taxon>
        <taxon>Discoba</taxon>
        <taxon>Euglenozoa</taxon>
        <taxon>Kinetoplastea</taxon>
        <taxon>Metakinetoplastina</taxon>
        <taxon>Trypanosomatida</taxon>
        <taxon>Trypanosomatidae</taxon>
        <taxon>Strigomonadinae</taxon>
        <taxon>Angomonas</taxon>
    </lineage>
</organism>
<feature type="region of interest" description="Disordered" evidence="1">
    <location>
        <begin position="75"/>
        <end position="98"/>
    </location>
</feature>
<dbReference type="AlphaFoldDB" id="A0A7G2CMQ1"/>
<dbReference type="EMBL" id="LR877161">
    <property type="protein sequence ID" value="CAD2220347.1"/>
    <property type="molecule type" value="Genomic_DNA"/>
</dbReference>